<dbReference type="GO" id="GO:0050897">
    <property type="term" value="F:cobalt ion binding"/>
    <property type="evidence" value="ECO:0007669"/>
    <property type="project" value="TreeGrafter"/>
</dbReference>
<dbReference type="SUPFAM" id="SSF143865">
    <property type="entry name" value="CorA soluble domain-like"/>
    <property type="match status" value="1"/>
</dbReference>
<name>A0A510HHR8_9ACTN</name>
<comment type="subcellular location">
    <subcellularLocation>
        <location evidence="1">Cell membrane</location>
        <topology evidence="1">Multi-pass membrane protein</topology>
    </subcellularLocation>
</comment>
<evidence type="ECO:0000256" key="6">
    <source>
        <dbReference type="ARBA" id="ARBA00022989"/>
    </source>
</evidence>
<keyword evidence="4" id="KW-1003">Cell membrane</keyword>
<keyword evidence="6 8" id="KW-1133">Transmembrane helix</keyword>
<evidence type="ECO:0000256" key="4">
    <source>
        <dbReference type="ARBA" id="ARBA00022475"/>
    </source>
</evidence>
<dbReference type="PANTHER" id="PTHR46494">
    <property type="entry name" value="CORA FAMILY METAL ION TRANSPORTER (EUROFUNG)"/>
    <property type="match status" value="1"/>
</dbReference>
<dbReference type="PANTHER" id="PTHR46494:SF1">
    <property type="entry name" value="CORA FAMILY METAL ION TRANSPORTER (EUROFUNG)"/>
    <property type="match status" value="1"/>
</dbReference>
<dbReference type="GO" id="GO:0000287">
    <property type="term" value="F:magnesium ion binding"/>
    <property type="evidence" value="ECO:0007669"/>
    <property type="project" value="TreeGrafter"/>
</dbReference>
<feature type="transmembrane region" description="Helical" evidence="8">
    <location>
        <begin position="285"/>
        <end position="308"/>
    </location>
</feature>
<dbReference type="AlphaFoldDB" id="A0A510HHR8"/>
<evidence type="ECO:0000256" key="2">
    <source>
        <dbReference type="ARBA" id="ARBA00009765"/>
    </source>
</evidence>
<dbReference type="InterPro" id="IPR045861">
    <property type="entry name" value="CorA_cytoplasmic_dom"/>
</dbReference>
<evidence type="ECO:0000256" key="5">
    <source>
        <dbReference type="ARBA" id="ARBA00022692"/>
    </source>
</evidence>
<evidence type="ECO:0008006" key="11">
    <source>
        <dbReference type="Google" id="ProtNLM"/>
    </source>
</evidence>
<dbReference type="GO" id="GO:0005886">
    <property type="term" value="C:plasma membrane"/>
    <property type="evidence" value="ECO:0007669"/>
    <property type="project" value="UniProtKB-SubCell"/>
</dbReference>
<keyword evidence="3" id="KW-0813">Transport</keyword>
<evidence type="ECO:0000256" key="3">
    <source>
        <dbReference type="ARBA" id="ARBA00022448"/>
    </source>
</evidence>
<keyword evidence="7 8" id="KW-0472">Membrane</keyword>
<dbReference type="Gene3D" id="3.30.460.20">
    <property type="entry name" value="CorA soluble domain-like"/>
    <property type="match status" value="1"/>
</dbReference>
<dbReference type="GO" id="GO:0015087">
    <property type="term" value="F:cobalt ion transmembrane transporter activity"/>
    <property type="evidence" value="ECO:0007669"/>
    <property type="project" value="TreeGrafter"/>
</dbReference>
<proteinExistence type="inferred from homology"/>
<keyword evidence="10" id="KW-1185">Reference proteome</keyword>
<evidence type="ECO:0000313" key="10">
    <source>
        <dbReference type="Proteomes" id="UP000318065"/>
    </source>
</evidence>
<sequence>MWDPTGGETRAGSGLPVEEGEERVRVLLRTREGAVREISREELGAALADRRAALWVDLLRPRERGEEILRGVLGLPSLTVEDCMAPLRMPKMDVFSVAGQRRLFVAAFAVRVERGPMLSLRAVEVDLVAGPNYLVTVRDGPVFEIEGRLEGRIREGNLPETPGRHLVYEALDALVDGHLPGLVEVAGAAEELEESLDPNRERASVAALEGLIYLRRDLQAFRRLAVAQQEILRRLGRVSPELREHLSDVEDNQREAVDMADATRDYVEGAIEAYRMRRDERSELGIRRLTVFAAILGPLSLISGIYGANFVEIPGAQSEWGFPVFVGAQVLFAGFASWLLHRRGLL</sequence>
<dbReference type="Gene3D" id="1.20.58.340">
    <property type="entry name" value="Magnesium transport protein CorA, transmembrane region"/>
    <property type="match status" value="2"/>
</dbReference>
<dbReference type="Proteomes" id="UP000318065">
    <property type="component" value="Chromosome"/>
</dbReference>
<evidence type="ECO:0000256" key="1">
    <source>
        <dbReference type="ARBA" id="ARBA00004651"/>
    </source>
</evidence>
<dbReference type="Pfam" id="PF01544">
    <property type="entry name" value="CorA"/>
    <property type="match status" value="1"/>
</dbReference>
<comment type="similarity">
    <text evidence="2">Belongs to the CorA metal ion transporter (MIT) (TC 1.A.35) family.</text>
</comment>
<keyword evidence="5 8" id="KW-0812">Transmembrane</keyword>
<evidence type="ECO:0000256" key="7">
    <source>
        <dbReference type="ARBA" id="ARBA00023136"/>
    </source>
</evidence>
<dbReference type="SUPFAM" id="SSF144083">
    <property type="entry name" value="Magnesium transport protein CorA, transmembrane region"/>
    <property type="match status" value="1"/>
</dbReference>
<feature type="transmembrane region" description="Helical" evidence="8">
    <location>
        <begin position="320"/>
        <end position="340"/>
    </location>
</feature>
<evidence type="ECO:0000256" key="8">
    <source>
        <dbReference type="SAM" id="Phobius"/>
    </source>
</evidence>
<dbReference type="InterPro" id="IPR002523">
    <property type="entry name" value="MgTranspt_CorA/ZnTranspt_ZntB"/>
</dbReference>
<organism evidence="9 10">
    <name type="scientific">Rubrobacter xylanophilus</name>
    <dbReference type="NCBI Taxonomy" id="49319"/>
    <lineage>
        <taxon>Bacteria</taxon>
        <taxon>Bacillati</taxon>
        <taxon>Actinomycetota</taxon>
        <taxon>Rubrobacteria</taxon>
        <taxon>Rubrobacterales</taxon>
        <taxon>Rubrobacteraceae</taxon>
        <taxon>Rubrobacter</taxon>
    </lineage>
</organism>
<dbReference type="EMBL" id="AP019791">
    <property type="protein sequence ID" value="BBL79540.1"/>
    <property type="molecule type" value="Genomic_DNA"/>
</dbReference>
<protein>
    <recommendedName>
        <fullName evidence="11">Magnesium transporter</fullName>
    </recommendedName>
</protein>
<gene>
    <name evidence="9" type="ORF">RxyAA322_13940</name>
</gene>
<dbReference type="GO" id="GO:0015095">
    <property type="term" value="F:magnesium ion transmembrane transporter activity"/>
    <property type="evidence" value="ECO:0007669"/>
    <property type="project" value="TreeGrafter"/>
</dbReference>
<dbReference type="CDD" id="cd12822">
    <property type="entry name" value="TmCorA-like"/>
    <property type="match status" value="1"/>
</dbReference>
<dbReference type="InterPro" id="IPR045863">
    <property type="entry name" value="CorA_TM1_TM2"/>
</dbReference>
<reference evidence="9" key="1">
    <citation type="journal article" date="2019" name="Microbiol. Resour. Announc.">
        <title>Complete Genome Sequence of Rubrobacter xylanophilus Strain AA3-22, Isolated from Arima Onsen in Japan.</title>
        <authorList>
            <person name="Tomariguchi N."/>
            <person name="Miyazaki K."/>
        </authorList>
    </citation>
    <scope>NUCLEOTIDE SEQUENCE [LARGE SCALE GENOMIC DNA]</scope>
    <source>
        <strain evidence="9">AA3-22</strain>
    </source>
</reference>
<accession>A0A510HHR8</accession>
<evidence type="ECO:0000313" key="9">
    <source>
        <dbReference type="EMBL" id="BBL79540.1"/>
    </source>
</evidence>